<accession>A0A382P317</accession>
<dbReference type="AlphaFoldDB" id="A0A382P317"/>
<protein>
    <recommendedName>
        <fullName evidence="2">Acyl-CoA dehydrogenase C-terminal domain-containing protein</fullName>
    </recommendedName>
</protein>
<dbReference type="Pfam" id="PF08028">
    <property type="entry name" value="Acyl-CoA_dh_2"/>
    <property type="match status" value="1"/>
</dbReference>
<evidence type="ECO:0000259" key="2">
    <source>
        <dbReference type="Pfam" id="PF08028"/>
    </source>
</evidence>
<feature type="domain" description="Acyl-CoA dehydrogenase C-terminal" evidence="2">
    <location>
        <begin position="3"/>
        <end position="52"/>
    </location>
</feature>
<dbReference type="EMBL" id="UINC01104559">
    <property type="protein sequence ID" value="SVC67804.1"/>
    <property type="molecule type" value="Genomic_DNA"/>
</dbReference>
<sequence length="81" mass="8905">MGYRAAGALAAMLCCRAIDLVFTASGSRVYDEHSLSHAFRDVHTGRTHITQNWEFNAITYGLIALRLESDNPLLKVGSPIL</sequence>
<gene>
    <name evidence="3" type="ORF">METZ01_LOCUS320658</name>
</gene>
<keyword evidence="1" id="KW-0560">Oxidoreductase</keyword>
<dbReference type="Gene3D" id="1.20.140.10">
    <property type="entry name" value="Butyryl-CoA Dehydrogenase, subunit A, domain 3"/>
    <property type="match status" value="1"/>
</dbReference>
<reference evidence="3" key="1">
    <citation type="submission" date="2018-05" db="EMBL/GenBank/DDBJ databases">
        <authorList>
            <person name="Lanie J.A."/>
            <person name="Ng W.-L."/>
            <person name="Kazmierczak K.M."/>
            <person name="Andrzejewski T.M."/>
            <person name="Davidsen T.M."/>
            <person name="Wayne K.J."/>
            <person name="Tettelin H."/>
            <person name="Glass J.I."/>
            <person name="Rusch D."/>
            <person name="Podicherti R."/>
            <person name="Tsui H.-C.T."/>
            <person name="Winkler M.E."/>
        </authorList>
    </citation>
    <scope>NUCLEOTIDE SEQUENCE</scope>
</reference>
<proteinExistence type="predicted"/>
<dbReference type="GO" id="GO:0016491">
    <property type="term" value="F:oxidoreductase activity"/>
    <property type="evidence" value="ECO:0007669"/>
    <property type="project" value="UniProtKB-KW"/>
</dbReference>
<evidence type="ECO:0000256" key="1">
    <source>
        <dbReference type="ARBA" id="ARBA00023002"/>
    </source>
</evidence>
<name>A0A382P317_9ZZZZ</name>
<organism evidence="3">
    <name type="scientific">marine metagenome</name>
    <dbReference type="NCBI Taxonomy" id="408172"/>
    <lineage>
        <taxon>unclassified sequences</taxon>
        <taxon>metagenomes</taxon>
        <taxon>ecological metagenomes</taxon>
    </lineage>
</organism>
<dbReference type="InterPro" id="IPR013107">
    <property type="entry name" value="Acyl-CoA_DH_C"/>
</dbReference>
<evidence type="ECO:0000313" key="3">
    <source>
        <dbReference type="EMBL" id="SVC67804.1"/>
    </source>
</evidence>